<dbReference type="Proteomes" id="UP000036987">
    <property type="component" value="Unassembled WGS sequence"/>
</dbReference>
<dbReference type="PANTHER" id="PTHR35480">
    <property type="entry name" value="MATERNAL EFFECT EMBRYO ARREST 22"/>
    <property type="match status" value="1"/>
</dbReference>
<protein>
    <recommendedName>
        <fullName evidence="4">Maternal effect embryo arrest 22</fullName>
    </recommendedName>
</protein>
<feature type="coiled-coil region" evidence="1">
    <location>
        <begin position="173"/>
        <end position="200"/>
    </location>
</feature>
<gene>
    <name evidence="2" type="ORF">ZOSMA_215G00110</name>
</gene>
<sequence length="1210" mass="138331">MEDQTKSCCFELKKRLLRSEEKRVALRQGVSVLSLEVDRIQEENLQLKNELEKEKLQLKLEKEGKEKQVALQEDLDKEINSLRKEISSLHEKDCLKNTDATRNQILETRVSESETEIKRLNQLLIKEKKKWESLKKNSDSVKKEAKEVTRMLEIEKSRLEEGKRLTELEKKRAKEYQDCLEKCKSEVIEAREKLAMERSKICDVRKQVEAERKKNFNVKKQADIERMMAEVVMQHTEANCKNDNDEKTCSFLPPKQLECEMMKLECERKRLDCERKKFECLQKEMEEIILSNNTKEGRFLKIETHSIDDQRQKIELLREKFKFEKKKVKHSKEVIKLQETENNLLRRRFHLLKHEFLHLSKNLSLIGSQFSQNVEGIDVMAKIDATSRVGQINLNDDFGCKLYNNEPQGTNEFSFNIANSSRDTTRECTWNLFPGLCGNIFYPVSGITSDLESPIRCSVRRKSQNSVACSNSASFSDRTLMGSQEAQTMESNRIKKKRKIKSALDSVKSMYSEAKKMRAMIGENLSMMINLKFEMKTLPILVSQSNELSKPLNSERILSGNLTDSDKNKSMESENETDIAPLLKTMNGNYTKLKEIDNGADEERLRVDLAMPLSPPPILNFTEFVGVDPQLIKRQKENISFLLTSRPDYTDIHNEKTLNTKGNHSETDPELAGFVPNIISKQCGTDNGFWHPTSSTFCVICNSKDAGGVLKIFQAMGTIISKTSVISQSSYILEGILSAYSFRKDLSSMENASVLFSLLLNYGSGQLSANPGCSFSSKDACSWSLEAELNAHSNLQTQFVEACKIDINSLVTLMENFLHHKEIYTYKTSKDNLGAIGYQFSKENPHISYGSASLIQLVAGSMILASICKLFKDISFLVKLSFQILRWTPQSNFSSVLVILHTFVSVCKESFFSAAENKMSTIVKSVVQHLELGQSSPDLQSAEILPTCKDCPFSQGALSLDELLLFLMIEMEQYPSNTSKLHSRKTECVSKKLENSENGYTSCLLQNKHVASEDCDDLWLQCDASCVRCSLIDDISLLELTMYYADWHWTFENIIPSLFKMVQSFHVEERYSSIVITLFGIFGRMGVDAFGYDHDQVVELRKQICTLLDSLDNGDGSRMSKASLGLEIRVVEAMLKLLPMSFKEICGIDLENQADKRLPSCVCTQSIRKWFSQLSEIQKNRCVVYTNFMPECWNYGWVRQSVFFAPVLKR</sequence>
<dbReference type="PANTHER" id="PTHR35480:SF1">
    <property type="entry name" value="MATERNAL EFFECT EMBRYO ARREST 22"/>
    <property type="match status" value="1"/>
</dbReference>
<dbReference type="OMA" id="RYWETLI"/>
<accession>A0A0K9PMB6</accession>
<evidence type="ECO:0000313" key="2">
    <source>
        <dbReference type="EMBL" id="KMZ69377.1"/>
    </source>
</evidence>
<comment type="caution">
    <text evidence="2">The sequence shown here is derived from an EMBL/GenBank/DDBJ whole genome shotgun (WGS) entry which is preliminary data.</text>
</comment>
<dbReference type="OrthoDB" id="1933275at2759"/>
<feature type="coiled-coil region" evidence="1">
    <location>
        <begin position="261"/>
        <end position="327"/>
    </location>
</feature>
<organism evidence="2 3">
    <name type="scientific">Zostera marina</name>
    <name type="common">Eelgrass</name>
    <dbReference type="NCBI Taxonomy" id="29655"/>
    <lineage>
        <taxon>Eukaryota</taxon>
        <taxon>Viridiplantae</taxon>
        <taxon>Streptophyta</taxon>
        <taxon>Embryophyta</taxon>
        <taxon>Tracheophyta</taxon>
        <taxon>Spermatophyta</taxon>
        <taxon>Magnoliopsida</taxon>
        <taxon>Liliopsida</taxon>
        <taxon>Zosteraceae</taxon>
        <taxon>Zostera</taxon>
    </lineage>
</organism>
<dbReference type="STRING" id="29655.A0A0K9PMB6"/>
<dbReference type="EMBL" id="LFYR01000773">
    <property type="protein sequence ID" value="KMZ69377.1"/>
    <property type="molecule type" value="Genomic_DNA"/>
</dbReference>
<evidence type="ECO:0008006" key="4">
    <source>
        <dbReference type="Google" id="ProtNLM"/>
    </source>
</evidence>
<dbReference type="AlphaFoldDB" id="A0A0K9PMB6"/>
<evidence type="ECO:0000256" key="1">
    <source>
        <dbReference type="SAM" id="Coils"/>
    </source>
</evidence>
<evidence type="ECO:0000313" key="3">
    <source>
        <dbReference type="Proteomes" id="UP000036987"/>
    </source>
</evidence>
<name>A0A0K9PMB6_ZOSMR</name>
<keyword evidence="1" id="KW-0175">Coiled coil</keyword>
<reference evidence="3" key="1">
    <citation type="journal article" date="2016" name="Nature">
        <title>The genome of the seagrass Zostera marina reveals angiosperm adaptation to the sea.</title>
        <authorList>
            <person name="Olsen J.L."/>
            <person name="Rouze P."/>
            <person name="Verhelst B."/>
            <person name="Lin Y.-C."/>
            <person name="Bayer T."/>
            <person name="Collen J."/>
            <person name="Dattolo E."/>
            <person name="De Paoli E."/>
            <person name="Dittami S."/>
            <person name="Maumus F."/>
            <person name="Michel G."/>
            <person name="Kersting A."/>
            <person name="Lauritano C."/>
            <person name="Lohaus R."/>
            <person name="Toepel M."/>
            <person name="Tonon T."/>
            <person name="Vanneste K."/>
            <person name="Amirebrahimi M."/>
            <person name="Brakel J."/>
            <person name="Bostroem C."/>
            <person name="Chovatia M."/>
            <person name="Grimwood J."/>
            <person name="Jenkins J.W."/>
            <person name="Jueterbock A."/>
            <person name="Mraz A."/>
            <person name="Stam W.T."/>
            <person name="Tice H."/>
            <person name="Bornberg-Bauer E."/>
            <person name="Green P.J."/>
            <person name="Pearson G.A."/>
            <person name="Procaccini G."/>
            <person name="Duarte C.M."/>
            <person name="Schmutz J."/>
            <person name="Reusch T.B.H."/>
            <person name="Van de Peer Y."/>
        </authorList>
    </citation>
    <scope>NUCLEOTIDE SEQUENCE [LARGE SCALE GENOMIC DNA]</scope>
    <source>
        <strain evidence="3">cv. Finnish</strain>
    </source>
</reference>
<proteinExistence type="predicted"/>
<keyword evidence="3" id="KW-1185">Reference proteome</keyword>
<feature type="coiled-coil region" evidence="1">
    <location>
        <begin position="30"/>
        <end position="137"/>
    </location>
</feature>